<organism evidence="9 10">
    <name type="scientific">Polychaeton citri CBS 116435</name>
    <dbReference type="NCBI Taxonomy" id="1314669"/>
    <lineage>
        <taxon>Eukaryota</taxon>
        <taxon>Fungi</taxon>
        <taxon>Dikarya</taxon>
        <taxon>Ascomycota</taxon>
        <taxon>Pezizomycotina</taxon>
        <taxon>Dothideomycetes</taxon>
        <taxon>Dothideomycetidae</taxon>
        <taxon>Capnodiales</taxon>
        <taxon>Capnodiaceae</taxon>
        <taxon>Polychaeton</taxon>
    </lineage>
</organism>
<feature type="domain" description="Glycoside hydrolase family 31 TIM barrel" evidence="6">
    <location>
        <begin position="270"/>
        <end position="686"/>
    </location>
</feature>
<evidence type="ECO:0000256" key="3">
    <source>
        <dbReference type="ARBA" id="ARBA00012741"/>
    </source>
</evidence>
<feature type="domain" description="Glycosyl hydrolase family 31 C-terminal" evidence="8">
    <location>
        <begin position="694"/>
        <end position="784"/>
    </location>
</feature>
<dbReference type="CDD" id="cd06602">
    <property type="entry name" value="GH31_MGAM_SI_GAA"/>
    <property type="match status" value="1"/>
</dbReference>
<evidence type="ECO:0000256" key="2">
    <source>
        <dbReference type="ARBA" id="ARBA00007806"/>
    </source>
</evidence>
<dbReference type="Gene3D" id="3.20.20.80">
    <property type="entry name" value="Glycosidases"/>
    <property type="match status" value="1"/>
</dbReference>
<accession>A0A9P4PZ90</accession>
<dbReference type="EC" id="3.2.1.20" evidence="3"/>
<dbReference type="OrthoDB" id="5839090at2759"/>
<dbReference type="Pfam" id="PF01055">
    <property type="entry name" value="Glyco_hydro_31_2nd"/>
    <property type="match status" value="1"/>
</dbReference>
<comment type="caution">
    <text evidence="9">The sequence shown here is derived from an EMBL/GenBank/DDBJ whole genome shotgun (WGS) entry which is preliminary data.</text>
</comment>
<dbReference type="SUPFAM" id="SSF51445">
    <property type="entry name" value="(Trans)glycosidases"/>
    <property type="match status" value="1"/>
</dbReference>
<dbReference type="InterPro" id="IPR048395">
    <property type="entry name" value="Glyco_hydro_31_C"/>
</dbReference>
<reference evidence="9" key="1">
    <citation type="journal article" date="2020" name="Stud. Mycol.">
        <title>101 Dothideomycetes genomes: a test case for predicting lifestyles and emergence of pathogens.</title>
        <authorList>
            <person name="Haridas S."/>
            <person name="Albert R."/>
            <person name="Binder M."/>
            <person name="Bloem J."/>
            <person name="Labutti K."/>
            <person name="Salamov A."/>
            <person name="Andreopoulos B."/>
            <person name="Baker S."/>
            <person name="Barry K."/>
            <person name="Bills G."/>
            <person name="Bluhm B."/>
            <person name="Cannon C."/>
            <person name="Castanera R."/>
            <person name="Culley D."/>
            <person name="Daum C."/>
            <person name="Ezra D."/>
            <person name="Gonzalez J."/>
            <person name="Henrissat B."/>
            <person name="Kuo A."/>
            <person name="Liang C."/>
            <person name="Lipzen A."/>
            <person name="Lutzoni F."/>
            <person name="Magnuson J."/>
            <person name="Mondo S."/>
            <person name="Nolan M."/>
            <person name="Ohm R."/>
            <person name="Pangilinan J."/>
            <person name="Park H.-J."/>
            <person name="Ramirez L."/>
            <person name="Alfaro M."/>
            <person name="Sun H."/>
            <person name="Tritt A."/>
            <person name="Yoshinaga Y."/>
            <person name="Zwiers L.-H."/>
            <person name="Turgeon B."/>
            <person name="Goodwin S."/>
            <person name="Spatafora J."/>
            <person name="Crous P."/>
            <person name="Grigoriev I."/>
        </authorList>
    </citation>
    <scope>NUCLEOTIDE SEQUENCE</scope>
    <source>
        <strain evidence="9">CBS 116435</strain>
    </source>
</reference>
<dbReference type="InterPro" id="IPR017853">
    <property type="entry name" value="GH"/>
</dbReference>
<gene>
    <name evidence="9" type="ORF">K431DRAFT_235118</name>
</gene>
<dbReference type="GO" id="GO:0030246">
    <property type="term" value="F:carbohydrate binding"/>
    <property type="evidence" value="ECO:0007669"/>
    <property type="project" value="InterPro"/>
</dbReference>
<comment type="similarity">
    <text evidence="2 4">Belongs to the glycosyl hydrolase 31 family.</text>
</comment>
<dbReference type="SUPFAM" id="SSF74650">
    <property type="entry name" value="Galactose mutarotase-like"/>
    <property type="match status" value="1"/>
</dbReference>
<dbReference type="AlphaFoldDB" id="A0A9P4PZ90"/>
<evidence type="ECO:0000256" key="4">
    <source>
        <dbReference type="RuleBase" id="RU361185"/>
    </source>
</evidence>
<evidence type="ECO:0000313" key="9">
    <source>
        <dbReference type="EMBL" id="KAF2716540.1"/>
    </source>
</evidence>
<dbReference type="Pfam" id="PF13802">
    <property type="entry name" value="Gal_mutarotas_2"/>
    <property type="match status" value="1"/>
</dbReference>
<dbReference type="InterPro" id="IPR011013">
    <property type="entry name" value="Gal_mutarotase_sf_dom"/>
</dbReference>
<feature type="domain" description="Glycoside hydrolase family 31 N-terminal" evidence="7">
    <location>
        <begin position="98"/>
        <end position="223"/>
    </location>
</feature>
<dbReference type="GO" id="GO:0005975">
    <property type="term" value="P:carbohydrate metabolic process"/>
    <property type="evidence" value="ECO:0007669"/>
    <property type="project" value="InterPro"/>
</dbReference>
<dbReference type="SUPFAM" id="SSF51011">
    <property type="entry name" value="Glycosyl hydrolase domain"/>
    <property type="match status" value="1"/>
</dbReference>
<evidence type="ECO:0000256" key="1">
    <source>
        <dbReference type="ARBA" id="ARBA00001657"/>
    </source>
</evidence>
<evidence type="ECO:0000259" key="8">
    <source>
        <dbReference type="Pfam" id="PF21365"/>
    </source>
</evidence>
<evidence type="ECO:0000313" key="10">
    <source>
        <dbReference type="Proteomes" id="UP000799441"/>
    </source>
</evidence>
<keyword evidence="4 9" id="KW-0378">Hydrolase</keyword>
<dbReference type="InterPro" id="IPR000322">
    <property type="entry name" value="Glyco_hydro_31_TIM"/>
</dbReference>
<protein>
    <recommendedName>
        <fullName evidence="3">alpha-glucosidase</fullName>
        <ecNumber evidence="3">3.2.1.20</ecNumber>
    </recommendedName>
</protein>
<feature type="region of interest" description="Disordered" evidence="5">
    <location>
        <begin position="870"/>
        <end position="911"/>
    </location>
</feature>
<dbReference type="Proteomes" id="UP000799441">
    <property type="component" value="Unassembled WGS sequence"/>
</dbReference>
<sequence length="925" mass="103162">MRFAHQLASLSGAGLVASSAVFRRQDDPNSCPGYTATNIRTSDSGLSADLSLAGPACNIYGTDLPQLKLDVIAETSSRLHVKIYDPDLNVYQVPEKVIPRPDGTSEYDDSELQFSYEESPFSFAIVRKSTGEALFNTSGTNIIFESQYLRLRTQLPQGPHLYGLGESTDPFELLTNNYSRTLWSRDALGTPAYTNLYGNHPVYFDHRGSAGTHGVFLLSSSGMDVKIDQTEQGDQYLEYNTLGGIIDLYFLAGPSPTEVSKQYAEIVGLPAMQPYWGWGFHQCKYGYRDVYEVAEVVANYSAANIPLETMWTDIDYMELRRVFTVDPERFPIHLMRELVDYLHEHQQHYVVMVDPAVAHRDYPPYNRGVEDGIFLKNANGSGVYTGVVWPGPASFPDWFASDVQNYWNNEFAMFFDSDTGVDIDALWIDMNEASNFCIWPCDDPYGFAEENGDPPTPPPVRDNSGRPIAGFPADFQPSSSARLMRRDMLKRQAGGMLGLPGRDLLDPPYEINNTAGSLSNLTIRTDLQHENGLYLYDTHNMYGTMMSEASRGAMLNRRPGRRPLVITRSTFAGAGASVGHWLGDNLATWNDYRESIKQVLEFSALFQVPMVGADVCGFSGYNTTIKLCQRWATLGAFHPFFRNHADLVYNGIPIARHEFYIWPEVAEVARDAINRRYQLLDYIYTAFHQQTVDGTPHIKPLFFEFPSDDETSGIGYQFFYGDALLISPVHEDNGTDVTFYVPEGEWYDYFTFEKLPASQSGQWNTRHNVSFSEIPVHIRGGYIIPRRIESANTTTELRKKDFELIVALDADSKARGTLYLDEGDAIEQPATSQISFSYENGELSLDGSFNYDVGDVKISKVTVLGCRGEHGGHGGHGPPGGQYWERHGGPGPYGGHHGGPHEGGCGQGPFDVQISLAGARKGKLH</sequence>
<evidence type="ECO:0000256" key="5">
    <source>
        <dbReference type="SAM" id="MobiDB-lite"/>
    </source>
</evidence>
<comment type="catalytic activity">
    <reaction evidence="1">
        <text>Hydrolysis of terminal, non-reducing (1-&gt;4)-linked alpha-D-glucose residues with release of alpha-D-glucose.</text>
        <dbReference type="EC" id="3.2.1.20"/>
    </reaction>
</comment>
<proteinExistence type="inferred from homology"/>
<dbReference type="CDD" id="cd14752">
    <property type="entry name" value="GH31_N"/>
    <property type="match status" value="1"/>
</dbReference>
<dbReference type="InterPro" id="IPR013780">
    <property type="entry name" value="Glyco_hydro_b"/>
</dbReference>
<dbReference type="Gene3D" id="2.60.40.1760">
    <property type="entry name" value="glycosyl hydrolase (family 31)"/>
    <property type="match status" value="1"/>
</dbReference>
<evidence type="ECO:0000259" key="7">
    <source>
        <dbReference type="Pfam" id="PF13802"/>
    </source>
</evidence>
<dbReference type="PANTHER" id="PTHR22762:SF95">
    <property type="entry name" value="ALPHA_BETA-GLUCOSIDASE AGDC-RELATED"/>
    <property type="match status" value="1"/>
</dbReference>
<feature type="compositionally biased region" description="Gly residues" evidence="5">
    <location>
        <begin position="889"/>
        <end position="907"/>
    </location>
</feature>
<dbReference type="Gene3D" id="2.60.40.1180">
    <property type="entry name" value="Golgi alpha-mannosidase II"/>
    <property type="match status" value="2"/>
</dbReference>
<dbReference type="InterPro" id="IPR025887">
    <property type="entry name" value="Glyco_hydro_31_N_dom"/>
</dbReference>
<evidence type="ECO:0000259" key="6">
    <source>
        <dbReference type="Pfam" id="PF01055"/>
    </source>
</evidence>
<feature type="region of interest" description="Disordered" evidence="5">
    <location>
        <begin position="448"/>
        <end position="472"/>
    </location>
</feature>
<dbReference type="EMBL" id="MU003870">
    <property type="protein sequence ID" value="KAF2716540.1"/>
    <property type="molecule type" value="Genomic_DNA"/>
</dbReference>
<keyword evidence="4" id="KW-0326">Glycosidase</keyword>
<keyword evidence="10" id="KW-1185">Reference proteome</keyword>
<dbReference type="PANTHER" id="PTHR22762">
    <property type="entry name" value="ALPHA-GLUCOSIDASE"/>
    <property type="match status" value="1"/>
</dbReference>
<dbReference type="GO" id="GO:0004558">
    <property type="term" value="F:alpha-1,4-glucosidase activity"/>
    <property type="evidence" value="ECO:0007669"/>
    <property type="project" value="UniProtKB-EC"/>
</dbReference>
<dbReference type="Pfam" id="PF21365">
    <property type="entry name" value="Glyco_hydro_31_3rd"/>
    <property type="match status" value="1"/>
</dbReference>
<name>A0A9P4PZ90_9PEZI</name>